<dbReference type="Pfam" id="PF00067">
    <property type="entry name" value="p450"/>
    <property type="match status" value="1"/>
</dbReference>
<comment type="cofactor">
    <cofactor evidence="1 8">
        <name>heme</name>
        <dbReference type="ChEBI" id="CHEBI:30413"/>
    </cofactor>
</comment>
<dbReference type="InterPro" id="IPR001128">
    <property type="entry name" value="Cyt_P450"/>
</dbReference>
<feature type="binding site" description="axial binding residue" evidence="8">
    <location>
        <position position="455"/>
    </location>
    <ligand>
        <name>heme</name>
        <dbReference type="ChEBI" id="CHEBI:30413"/>
    </ligand>
    <ligandPart>
        <name>Fe</name>
        <dbReference type="ChEBI" id="CHEBI:18248"/>
    </ligandPart>
</feature>
<evidence type="ECO:0000313" key="11">
    <source>
        <dbReference type="EMBL" id="KAK9080281.1"/>
    </source>
</evidence>
<feature type="signal peptide" evidence="10">
    <location>
        <begin position="1"/>
        <end position="17"/>
    </location>
</feature>
<organism evidence="11 12">
    <name type="scientific">Deinandra increscens subsp. villosa</name>
    <dbReference type="NCBI Taxonomy" id="3103831"/>
    <lineage>
        <taxon>Eukaryota</taxon>
        <taxon>Viridiplantae</taxon>
        <taxon>Streptophyta</taxon>
        <taxon>Embryophyta</taxon>
        <taxon>Tracheophyta</taxon>
        <taxon>Spermatophyta</taxon>
        <taxon>Magnoliopsida</taxon>
        <taxon>eudicotyledons</taxon>
        <taxon>Gunneridae</taxon>
        <taxon>Pentapetalae</taxon>
        <taxon>asterids</taxon>
        <taxon>campanulids</taxon>
        <taxon>Asterales</taxon>
        <taxon>Asteraceae</taxon>
        <taxon>Asteroideae</taxon>
        <taxon>Heliantheae alliance</taxon>
        <taxon>Madieae</taxon>
        <taxon>Madiinae</taxon>
        <taxon>Deinandra</taxon>
    </lineage>
</organism>
<feature type="chain" id="PRO_5042841963" description="Cytochrome P450" evidence="10">
    <location>
        <begin position="18"/>
        <end position="518"/>
    </location>
</feature>
<protein>
    <recommendedName>
        <fullName evidence="13">Cytochrome P450</fullName>
    </recommendedName>
</protein>
<keyword evidence="5 9" id="KW-0560">Oxidoreductase</keyword>
<keyword evidence="12" id="KW-1185">Reference proteome</keyword>
<evidence type="ECO:0000256" key="4">
    <source>
        <dbReference type="ARBA" id="ARBA00022723"/>
    </source>
</evidence>
<dbReference type="PANTHER" id="PTHR47944:SF4">
    <property type="entry name" value="OS09G0441700 PROTEIN"/>
    <property type="match status" value="1"/>
</dbReference>
<dbReference type="GO" id="GO:0004497">
    <property type="term" value="F:monooxygenase activity"/>
    <property type="evidence" value="ECO:0007669"/>
    <property type="project" value="UniProtKB-KW"/>
</dbReference>
<dbReference type="SUPFAM" id="SSF48264">
    <property type="entry name" value="Cytochrome P450"/>
    <property type="match status" value="1"/>
</dbReference>
<dbReference type="Proteomes" id="UP001408789">
    <property type="component" value="Unassembled WGS sequence"/>
</dbReference>
<dbReference type="PRINTS" id="PR00463">
    <property type="entry name" value="EP450I"/>
</dbReference>
<evidence type="ECO:0000256" key="10">
    <source>
        <dbReference type="SAM" id="SignalP"/>
    </source>
</evidence>
<evidence type="ECO:0000256" key="9">
    <source>
        <dbReference type="RuleBase" id="RU000461"/>
    </source>
</evidence>
<dbReference type="Gene3D" id="1.10.630.10">
    <property type="entry name" value="Cytochrome P450"/>
    <property type="match status" value="1"/>
</dbReference>
<dbReference type="AlphaFoldDB" id="A0AAP0HD47"/>
<reference evidence="11 12" key="1">
    <citation type="submission" date="2024-04" db="EMBL/GenBank/DDBJ databases">
        <title>The reference genome of an endangered Asteraceae, Deinandra increscens subsp. villosa, native to the Central Coast of California.</title>
        <authorList>
            <person name="Guilliams M."/>
            <person name="Hasenstab-Lehman K."/>
            <person name="Meyer R."/>
            <person name="Mcevoy S."/>
        </authorList>
    </citation>
    <scope>NUCLEOTIDE SEQUENCE [LARGE SCALE GENOMIC DNA]</scope>
    <source>
        <tissue evidence="11">Leaf</tissue>
    </source>
</reference>
<dbReference type="GO" id="GO:0044550">
    <property type="term" value="P:secondary metabolite biosynthetic process"/>
    <property type="evidence" value="ECO:0007669"/>
    <property type="project" value="UniProtKB-ARBA"/>
</dbReference>
<dbReference type="GO" id="GO:0020037">
    <property type="term" value="F:heme binding"/>
    <property type="evidence" value="ECO:0007669"/>
    <property type="project" value="InterPro"/>
</dbReference>
<sequence>MPLTIILFVFMFIFVASILNKKPSSKSPPLPPGPTPLPFIGCIIQMLLNKPTFRWIHNLMDQFDTPILCIRLGPSTHVIAVSSPNIACEILKKQDDIFISRPDFMSAYLISDGYLNTAMSPFGEQWKKMKRVINREMFSSPMLKWLQPKRDEEADLLVRYIFNQTKKQDDVTEGGLINIRTVTQQFCGNMMRNMILGRRLIGRGMEDGGPGEEETEHVEALLSILEYLYAFCVTDYFPWLRGKTDLDGHEKNTRAAIATVRKYQDSLIDERIRMWNNGGRMEKCDLLDVLIQHDNPKLSPEEIKSQIIELMVATIDNPSNAVEWIIGEMLNEPMIQKRAVEELDHVVGHDRLVEEQDLPQLNYIKACIKEAFRLHPFAPFILPHVSIMDTTVAGYFIPKGSHILLSRYGLGRNTNVWEDPLRFNPDRHLDGEGKQVVLSNDELRMISFGTGKRSCPAMMLGSTLTIMLLARMIQGFTWEVPRNKRCVDLVENHDDLSLAQPLVAVAKPRLPSCIYPTF</sequence>
<evidence type="ECO:0000256" key="7">
    <source>
        <dbReference type="ARBA" id="ARBA00023033"/>
    </source>
</evidence>
<dbReference type="InterPro" id="IPR002401">
    <property type="entry name" value="Cyt_P450_E_grp-I"/>
</dbReference>
<evidence type="ECO:0000313" key="12">
    <source>
        <dbReference type="Proteomes" id="UP001408789"/>
    </source>
</evidence>
<dbReference type="GO" id="GO:0005506">
    <property type="term" value="F:iron ion binding"/>
    <property type="evidence" value="ECO:0007669"/>
    <property type="project" value="InterPro"/>
</dbReference>
<comment type="caution">
    <text evidence="11">The sequence shown here is derived from an EMBL/GenBank/DDBJ whole genome shotgun (WGS) entry which is preliminary data.</text>
</comment>
<evidence type="ECO:0000256" key="6">
    <source>
        <dbReference type="ARBA" id="ARBA00023004"/>
    </source>
</evidence>
<dbReference type="InterPro" id="IPR036396">
    <property type="entry name" value="Cyt_P450_sf"/>
</dbReference>
<dbReference type="PANTHER" id="PTHR47944">
    <property type="entry name" value="CYTOCHROME P450 98A9"/>
    <property type="match status" value="1"/>
</dbReference>
<dbReference type="InterPro" id="IPR017972">
    <property type="entry name" value="Cyt_P450_CS"/>
</dbReference>
<evidence type="ECO:0000256" key="5">
    <source>
        <dbReference type="ARBA" id="ARBA00023002"/>
    </source>
</evidence>
<dbReference type="EMBL" id="JBCNJP010000002">
    <property type="protein sequence ID" value="KAK9080281.1"/>
    <property type="molecule type" value="Genomic_DNA"/>
</dbReference>
<evidence type="ECO:0000256" key="3">
    <source>
        <dbReference type="ARBA" id="ARBA00022617"/>
    </source>
</evidence>
<gene>
    <name evidence="11" type="ORF">SSX86_000039</name>
</gene>
<proteinExistence type="inferred from homology"/>
<comment type="similarity">
    <text evidence="2 9">Belongs to the cytochrome P450 family.</text>
</comment>
<keyword evidence="3 8" id="KW-0349">Heme</keyword>
<keyword evidence="7 9" id="KW-0503">Monooxygenase</keyword>
<name>A0AAP0HD47_9ASTR</name>
<dbReference type="PROSITE" id="PS00086">
    <property type="entry name" value="CYTOCHROME_P450"/>
    <property type="match status" value="1"/>
</dbReference>
<keyword evidence="10" id="KW-0732">Signal</keyword>
<evidence type="ECO:0000256" key="2">
    <source>
        <dbReference type="ARBA" id="ARBA00010617"/>
    </source>
</evidence>
<keyword evidence="6 8" id="KW-0408">Iron</keyword>
<dbReference type="GO" id="GO:0016705">
    <property type="term" value="F:oxidoreductase activity, acting on paired donors, with incorporation or reduction of molecular oxygen"/>
    <property type="evidence" value="ECO:0007669"/>
    <property type="project" value="InterPro"/>
</dbReference>
<evidence type="ECO:0000256" key="1">
    <source>
        <dbReference type="ARBA" id="ARBA00001971"/>
    </source>
</evidence>
<accession>A0AAP0HD47</accession>
<evidence type="ECO:0000256" key="8">
    <source>
        <dbReference type="PIRSR" id="PIRSR602401-1"/>
    </source>
</evidence>
<evidence type="ECO:0008006" key="13">
    <source>
        <dbReference type="Google" id="ProtNLM"/>
    </source>
</evidence>
<keyword evidence="4 8" id="KW-0479">Metal-binding</keyword>